<name>A0A2V4W389_PAEBA</name>
<dbReference type="EMBL" id="QJSW01000043">
    <property type="protein sequence ID" value="PYE42114.1"/>
    <property type="molecule type" value="Genomic_DNA"/>
</dbReference>
<dbReference type="RefSeq" id="WP_244214027.1">
    <property type="nucleotide sequence ID" value="NZ_CP054614.1"/>
</dbReference>
<evidence type="ECO:0000313" key="2">
    <source>
        <dbReference type="Proteomes" id="UP000247790"/>
    </source>
</evidence>
<sequence>MPRIAKSFLLIMVVIGLLGGCSGVNKEDQEIIDRSESIAIKYLKDTYSLNDVVITGRQMQPKMAMSWVTFYGYVSQHEDQSFNVSINYKENQTESFSFSPELEKALIANGYDPYQLND</sequence>
<proteinExistence type="predicted"/>
<comment type="caution">
    <text evidence="1">The sequence shown here is derived from an EMBL/GenBank/DDBJ whole genome shotgun (WGS) entry which is preliminary data.</text>
</comment>
<accession>A0A2V4W389</accession>
<evidence type="ECO:0000313" key="1">
    <source>
        <dbReference type="EMBL" id="PYE42114.1"/>
    </source>
</evidence>
<protein>
    <submittedName>
        <fullName evidence="1">Uncharacterized protein</fullName>
    </submittedName>
</protein>
<dbReference type="Proteomes" id="UP000247790">
    <property type="component" value="Unassembled WGS sequence"/>
</dbReference>
<dbReference type="AlphaFoldDB" id="A0A2V4W389"/>
<dbReference type="PROSITE" id="PS51257">
    <property type="entry name" value="PROKAR_LIPOPROTEIN"/>
    <property type="match status" value="1"/>
</dbReference>
<gene>
    <name evidence="1" type="ORF">DFQ00_1437</name>
</gene>
<reference evidence="1 2" key="1">
    <citation type="submission" date="2018-06" db="EMBL/GenBank/DDBJ databases">
        <title>Genomic Encyclopedia of Type Strains, Phase III (KMG-III): the genomes of soil and plant-associated and newly described type strains.</title>
        <authorList>
            <person name="Whitman W."/>
        </authorList>
    </citation>
    <scope>NUCLEOTIDE SEQUENCE [LARGE SCALE GENOMIC DNA]</scope>
    <source>
        <strain evidence="1 2">CECT 7022</strain>
    </source>
</reference>
<organism evidence="1 2">
    <name type="scientific">Paenibacillus barcinonensis</name>
    <dbReference type="NCBI Taxonomy" id="198119"/>
    <lineage>
        <taxon>Bacteria</taxon>
        <taxon>Bacillati</taxon>
        <taxon>Bacillota</taxon>
        <taxon>Bacilli</taxon>
        <taxon>Bacillales</taxon>
        <taxon>Paenibacillaceae</taxon>
        <taxon>Paenibacillus</taxon>
    </lineage>
</organism>